<gene>
    <name evidence="1" type="ORF">A9C19_08415</name>
</gene>
<dbReference type="OrthoDB" id="2888365at2"/>
<proteinExistence type="predicted"/>
<dbReference type="RefSeq" id="WP_072579559.1">
    <property type="nucleotide sequence ID" value="NZ_CP016020.1"/>
</dbReference>
<dbReference type="AlphaFoldDB" id="A0A1L3MQZ8"/>
<organism evidence="1 2">
    <name type="scientific">Bacillus weihaiensis</name>
    <dbReference type="NCBI Taxonomy" id="1547283"/>
    <lineage>
        <taxon>Bacteria</taxon>
        <taxon>Bacillati</taxon>
        <taxon>Bacillota</taxon>
        <taxon>Bacilli</taxon>
        <taxon>Bacillales</taxon>
        <taxon>Bacillaceae</taxon>
        <taxon>Bacillus</taxon>
    </lineage>
</organism>
<name>A0A1L3MQZ8_9BACI</name>
<evidence type="ECO:0000313" key="2">
    <source>
        <dbReference type="Proteomes" id="UP000181936"/>
    </source>
</evidence>
<keyword evidence="2" id="KW-1185">Reference proteome</keyword>
<dbReference type="EMBL" id="CP016020">
    <property type="protein sequence ID" value="APH04767.1"/>
    <property type="molecule type" value="Genomic_DNA"/>
</dbReference>
<dbReference type="Proteomes" id="UP000181936">
    <property type="component" value="Chromosome"/>
</dbReference>
<evidence type="ECO:0000313" key="1">
    <source>
        <dbReference type="EMBL" id="APH04767.1"/>
    </source>
</evidence>
<protein>
    <submittedName>
        <fullName evidence="1">Uncharacterized protein</fullName>
    </submittedName>
</protein>
<dbReference type="STRING" id="1547283.A9C19_08415"/>
<reference evidence="1 2" key="1">
    <citation type="journal article" date="2016" name="Sci. Rep.">
        <title>Complete genome sequence and transcriptomic analysis of a novel marine strain Bacillus weihaiensis reveals the mechanism of brown algae degradation.</title>
        <authorList>
            <person name="Zhu Y."/>
            <person name="Chen P."/>
            <person name="Bao Y."/>
            <person name="Men Y."/>
            <person name="Zeng Y."/>
            <person name="Yang J."/>
            <person name="Sun J."/>
            <person name="Sun Y."/>
        </authorList>
    </citation>
    <scope>NUCLEOTIDE SEQUENCE [LARGE SCALE GENOMIC DNA]</scope>
    <source>
        <strain evidence="1 2">Alg07</strain>
    </source>
</reference>
<accession>A0A1L3MQZ8</accession>
<sequence>MDNNKLNEAVGSLSQRIKELKANGASSEEIQAAVFEMIDSLGINIPLDKISEKMKGLDKSNG</sequence>
<dbReference type="KEGG" id="bwh:A9C19_08415"/>